<dbReference type="InterPro" id="IPR004013">
    <property type="entry name" value="PHP_dom"/>
</dbReference>
<evidence type="ECO:0000313" key="10">
    <source>
        <dbReference type="EMBL" id="SMB89728.1"/>
    </source>
</evidence>
<evidence type="ECO:0000256" key="7">
    <source>
        <dbReference type="ARBA" id="ARBA00049158"/>
    </source>
</evidence>
<dbReference type="InterPro" id="IPR016195">
    <property type="entry name" value="Pol/histidinol_Pase-like"/>
</dbReference>
<evidence type="ECO:0000256" key="8">
    <source>
        <dbReference type="RuleBase" id="RU366003"/>
    </source>
</evidence>
<dbReference type="RefSeq" id="WP_084053027.1">
    <property type="nucleotide sequence ID" value="NZ_FWWT01000016.1"/>
</dbReference>
<dbReference type="PANTHER" id="PTHR21039">
    <property type="entry name" value="HISTIDINOL PHOSPHATASE-RELATED"/>
    <property type="match status" value="1"/>
</dbReference>
<dbReference type="PANTHER" id="PTHR21039:SF0">
    <property type="entry name" value="HISTIDINOL-PHOSPHATASE"/>
    <property type="match status" value="1"/>
</dbReference>
<dbReference type="EMBL" id="FWWT01000016">
    <property type="protein sequence ID" value="SMB89728.1"/>
    <property type="molecule type" value="Genomic_DNA"/>
</dbReference>
<keyword evidence="6 8" id="KW-0368">Histidine biosynthesis</keyword>
<dbReference type="AlphaFoldDB" id="A0A1W1V8P7"/>
<accession>A0A1W1V8P7</accession>
<sequence length="265" mass="30695">MFNYLVDYHVHTHNSFDSTETMLGHCERAVEMGLKEIVFTEHFDLNPYDEGLGHFNYEKYAKEIGECREVYGDKILIKKGLELGEPHLYKTRHEEMLKDKDFDFLLGSVHYLGDTVLHSDYTGRKEEVVYEQFFSEVLNSAKKGDFHILGHIDVLKRYVPSNYKKFMAKDHEEMIREILKETIKNDKGIEVNTSGIRQAVGDYLPTLEIVKWYHELGGNIITVGSDAHTAKHVGMHIKEAIDALREMGFKTISTYTKGQRSEVRI</sequence>
<proteinExistence type="inferred from homology"/>
<evidence type="ECO:0000256" key="2">
    <source>
        <dbReference type="ARBA" id="ARBA00009152"/>
    </source>
</evidence>
<comment type="pathway">
    <text evidence="1 8">Amino-acid biosynthesis; L-histidine biosynthesis; L-histidine from 5-phospho-alpha-D-ribose 1-diphosphate: step 8/9.</text>
</comment>
<feature type="domain" description="PHP" evidence="9">
    <location>
        <begin position="7"/>
        <end position="194"/>
    </location>
</feature>
<dbReference type="GO" id="GO:0004401">
    <property type="term" value="F:histidinol-phosphatase activity"/>
    <property type="evidence" value="ECO:0007669"/>
    <property type="project" value="UniProtKB-UniRule"/>
</dbReference>
<dbReference type="GO" id="GO:0005737">
    <property type="term" value="C:cytoplasm"/>
    <property type="evidence" value="ECO:0007669"/>
    <property type="project" value="TreeGrafter"/>
</dbReference>
<dbReference type="Proteomes" id="UP000192731">
    <property type="component" value="Unassembled WGS sequence"/>
</dbReference>
<keyword evidence="4 8" id="KW-0028">Amino-acid biosynthesis</keyword>
<keyword evidence="11" id="KW-1185">Reference proteome</keyword>
<comment type="catalytic activity">
    <reaction evidence="7 8">
        <text>L-histidinol phosphate + H2O = L-histidinol + phosphate</text>
        <dbReference type="Rhea" id="RHEA:14465"/>
        <dbReference type="ChEBI" id="CHEBI:15377"/>
        <dbReference type="ChEBI" id="CHEBI:43474"/>
        <dbReference type="ChEBI" id="CHEBI:57699"/>
        <dbReference type="ChEBI" id="CHEBI:57980"/>
        <dbReference type="EC" id="3.1.3.15"/>
    </reaction>
</comment>
<dbReference type="Gene3D" id="3.20.20.140">
    <property type="entry name" value="Metal-dependent hydrolases"/>
    <property type="match status" value="1"/>
</dbReference>
<dbReference type="EC" id="3.1.3.15" evidence="3 8"/>
<gene>
    <name evidence="10" type="ORF">SAMN00017405_0649</name>
</gene>
<dbReference type="Pfam" id="PF02811">
    <property type="entry name" value="PHP"/>
    <property type="match status" value="1"/>
</dbReference>
<evidence type="ECO:0000256" key="6">
    <source>
        <dbReference type="ARBA" id="ARBA00023102"/>
    </source>
</evidence>
<name>A0A1W1V8P7_DESTI</name>
<evidence type="ECO:0000256" key="1">
    <source>
        <dbReference type="ARBA" id="ARBA00004970"/>
    </source>
</evidence>
<evidence type="ECO:0000259" key="9">
    <source>
        <dbReference type="Pfam" id="PF02811"/>
    </source>
</evidence>
<comment type="similarity">
    <text evidence="2 8">Belongs to the PHP hydrolase family. HisK subfamily.</text>
</comment>
<dbReference type="GO" id="GO:0000105">
    <property type="term" value="P:L-histidine biosynthetic process"/>
    <property type="evidence" value="ECO:0007669"/>
    <property type="project" value="UniProtKB-UniRule"/>
</dbReference>
<evidence type="ECO:0000256" key="5">
    <source>
        <dbReference type="ARBA" id="ARBA00022801"/>
    </source>
</evidence>
<evidence type="ECO:0000256" key="4">
    <source>
        <dbReference type="ARBA" id="ARBA00022605"/>
    </source>
</evidence>
<dbReference type="NCBIfam" id="TIGR01856">
    <property type="entry name" value="hisJ_fam"/>
    <property type="match status" value="1"/>
</dbReference>
<dbReference type="UniPathway" id="UPA00031">
    <property type="reaction ID" value="UER00013"/>
</dbReference>
<organism evidence="10 11">
    <name type="scientific">Desulfonispora thiosulfatigenes DSM 11270</name>
    <dbReference type="NCBI Taxonomy" id="656914"/>
    <lineage>
        <taxon>Bacteria</taxon>
        <taxon>Bacillati</taxon>
        <taxon>Bacillota</taxon>
        <taxon>Clostridia</taxon>
        <taxon>Eubacteriales</taxon>
        <taxon>Peptococcaceae</taxon>
        <taxon>Desulfonispora</taxon>
    </lineage>
</organism>
<dbReference type="InterPro" id="IPR010140">
    <property type="entry name" value="Histidinol_P_phosphatase_HisJ"/>
</dbReference>
<protein>
    <recommendedName>
        <fullName evidence="3 8">Histidinol-phosphatase</fullName>
        <shortName evidence="8">HolPase</shortName>
        <ecNumber evidence="3 8">3.1.3.15</ecNumber>
    </recommendedName>
</protein>
<dbReference type="OrthoDB" id="9775255at2"/>
<evidence type="ECO:0000256" key="3">
    <source>
        <dbReference type="ARBA" id="ARBA00013085"/>
    </source>
</evidence>
<reference evidence="10 11" key="1">
    <citation type="submission" date="2017-04" db="EMBL/GenBank/DDBJ databases">
        <authorList>
            <person name="Afonso C.L."/>
            <person name="Miller P.J."/>
            <person name="Scott M.A."/>
            <person name="Spackman E."/>
            <person name="Goraichik I."/>
            <person name="Dimitrov K.M."/>
            <person name="Suarez D.L."/>
            <person name="Swayne D.E."/>
        </authorList>
    </citation>
    <scope>NUCLEOTIDE SEQUENCE [LARGE SCALE GENOMIC DNA]</scope>
    <source>
        <strain evidence="10 11">DSM 11270</strain>
    </source>
</reference>
<keyword evidence="5 8" id="KW-0378">Hydrolase</keyword>
<dbReference type="STRING" id="656914.SAMN00017405_0649"/>
<dbReference type="SUPFAM" id="SSF89550">
    <property type="entry name" value="PHP domain-like"/>
    <property type="match status" value="1"/>
</dbReference>
<evidence type="ECO:0000313" key="11">
    <source>
        <dbReference type="Proteomes" id="UP000192731"/>
    </source>
</evidence>